<comment type="catalytic activity">
    <reaction evidence="1">
        <text>S-ubiquitinyl-[E2 ubiquitin-conjugating enzyme]-L-cysteine + [acceptor protein]-L-lysine = [E2 ubiquitin-conjugating enzyme]-L-cysteine + N(6)-ubiquitinyl-[acceptor protein]-L-lysine.</text>
        <dbReference type="EC" id="2.3.2.26"/>
    </reaction>
</comment>
<dbReference type="InterPro" id="IPR044611">
    <property type="entry name" value="E3A/B/C-like"/>
</dbReference>
<keyword evidence="3" id="KW-0808">Transferase</keyword>
<dbReference type="InterPro" id="IPR000569">
    <property type="entry name" value="HECT_dom"/>
</dbReference>
<feature type="compositionally biased region" description="Polar residues" evidence="6">
    <location>
        <begin position="239"/>
        <end position="248"/>
    </location>
</feature>
<accession>A0AAD9UT37</accession>
<reference evidence="8" key="1">
    <citation type="journal article" date="2023" name="G3 (Bethesda)">
        <title>Whole genome assembly and annotation of the endangered Caribbean coral Acropora cervicornis.</title>
        <authorList>
            <person name="Selwyn J.D."/>
            <person name="Vollmer S.V."/>
        </authorList>
    </citation>
    <scope>NUCLEOTIDE SEQUENCE</scope>
    <source>
        <strain evidence="8">K2</strain>
    </source>
</reference>
<dbReference type="InterPro" id="IPR035983">
    <property type="entry name" value="Hect_E3_ubiquitin_ligase"/>
</dbReference>
<evidence type="ECO:0000256" key="2">
    <source>
        <dbReference type="ARBA" id="ARBA00012485"/>
    </source>
</evidence>
<feature type="active site" description="Glycyl thioester intermediate" evidence="5">
    <location>
        <position position="609"/>
    </location>
</feature>
<dbReference type="GO" id="GO:0000209">
    <property type="term" value="P:protein polyubiquitination"/>
    <property type="evidence" value="ECO:0007669"/>
    <property type="project" value="InterPro"/>
</dbReference>
<evidence type="ECO:0000259" key="7">
    <source>
        <dbReference type="PROSITE" id="PS50237"/>
    </source>
</evidence>
<evidence type="ECO:0000313" key="9">
    <source>
        <dbReference type="Proteomes" id="UP001249851"/>
    </source>
</evidence>
<name>A0AAD9UT37_ACRCE</name>
<organism evidence="8 9">
    <name type="scientific">Acropora cervicornis</name>
    <name type="common">Staghorn coral</name>
    <dbReference type="NCBI Taxonomy" id="6130"/>
    <lineage>
        <taxon>Eukaryota</taxon>
        <taxon>Metazoa</taxon>
        <taxon>Cnidaria</taxon>
        <taxon>Anthozoa</taxon>
        <taxon>Hexacorallia</taxon>
        <taxon>Scleractinia</taxon>
        <taxon>Astrocoeniina</taxon>
        <taxon>Acroporidae</taxon>
        <taxon>Acropora</taxon>
    </lineage>
</organism>
<feature type="region of interest" description="Disordered" evidence="6">
    <location>
        <begin position="167"/>
        <end position="250"/>
    </location>
</feature>
<proteinExistence type="predicted"/>
<evidence type="ECO:0000256" key="4">
    <source>
        <dbReference type="ARBA" id="ARBA00022786"/>
    </source>
</evidence>
<dbReference type="SMART" id="SM00119">
    <property type="entry name" value="HECTc"/>
    <property type="match status" value="1"/>
</dbReference>
<evidence type="ECO:0000256" key="6">
    <source>
        <dbReference type="SAM" id="MobiDB-lite"/>
    </source>
</evidence>
<dbReference type="AlphaFoldDB" id="A0AAD9UT37"/>
<sequence>MSDELSRSIASAVSQAVQRAVDEALSRLPSQGVTATSSSSTSSSTSVSTSRSNSNSQENGRTTALERRPPLPTVFRGASGCLPPPTKRKRSNTPRPVKIYNKDITYLPHQLGDNVLIPIPRGEKRSKLAEMGLIGKIALHSVWQAAQVEAEVSSVFASDDPYQLTIYDSMPDLPSQLETSDTTDTRDTSGITSTASPASTSSSVNNVLSASNALTESTSHSTSTTGGRSTTSATTTQSEPGSYSSYVTLLNDDPFPNLSDEDEEYQRDVMLALELSTRDRNPGKDLEEILQELRTVRVNTEGRTIANVRRGHIWEDSCRCLQRKRFSPSAIISVCFADDFGNSEGAVDIGGPRREFLRLLVKAANEHSGIFGGPADRRVLVPNSNAREKGHYRLVGVILAWSLVHGGPGGNFLSPTLYHAIAHGVDVTKADLNDIHDDRLSESLSKVATAKDIEELNTVLNDVHVQEILLALGSKTQAENTGEKDRFVKIIARHVLLDSTRYLLEELIDGLRTLGCLCRFDKPLTAATVDALFQIEYAEPRSNRYAAQQRAIVYWRDYLQDCEANDAEASIEEVLVFVTGASRPPPLGFDEPASITFSDDEPFPMANTCANTIRLPVCYSEYEEFKRNMDFAIKNSPCFGYA</sequence>
<dbReference type="PANTHER" id="PTHR45700">
    <property type="entry name" value="UBIQUITIN-PROTEIN LIGASE E3C"/>
    <property type="match status" value="1"/>
</dbReference>
<dbReference type="PROSITE" id="PS50237">
    <property type="entry name" value="HECT"/>
    <property type="match status" value="1"/>
</dbReference>
<feature type="domain" description="HECT" evidence="7">
    <location>
        <begin position="332"/>
        <end position="642"/>
    </location>
</feature>
<dbReference type="SUPFAM" id="SSF56204">
    <property type="entry name" value="Hect, E3 ligase catalytic domain"/>
    <property type="match status" value="1"/>
</dbReference>
<dbReference type="Gene3D" id="3.30.2410.10">
    <property type="entry name" value="Hect, E3 ligase catalytic domain"/>
    <property type="match status" value="1"/>
</dbReference>
<keyword evidence="9" id="KW-1185">Reference proteome</keyword>
<evidence type="ECO:0000256" key="3">
    <source>
        <dbReference type="ARBA" id="ARBA00022679"/>
    </source>
</evidence>
<feature type="region of interest" description="Disordered" evidence="6">
    <location>
        <begin position="26"/>
        <end position="95"/>
    </location>
</feature>
<feature type="compositionally biased region" description="Low complexity" evidence="6">
    <location>
        <begin position="36"/>
        <end position="56"/>
    </location>
</feature>
<keyword evidence="4 5" id="KW-0833">Ubl conjugation pathway</keyword>
<reference evidence="8" key="2">
    <citation type="journal article" date="2023" name="Science">
        <title>Genomic signatures of disease resistance in endangered staghorn corals.</title>
        <authorList>
            <person name="Vollmer S.V."/>
            <person name="Selwyn J.D."/>
            <person name="Despard B.A."/>
            <person name="Roesel C.L."/>
        </authorList>
    </citation>
    <scope>NUCLEOTIDE SEQUENCE</scope>
    <source>
        <strain evidence="8">K2</strain>
    </source>
</reference>
<dbReference type="Gene3D" id="3.90.1750.10">
    <property type="entry name" value="Hect, E3 ligase catalytic domains"/>
    <property type="match status" value="1"/>
</dbReference>
<dbReference type="GO" id="GO:0061630">
    <property type="term" value="F:ubiquitin protein ligase activity"/>
    <property type="evidence" value="ECO:0007669"/>
    <property type="project" value="UniProtKB-EC"/>
</dbReference>
<evidence type="ECO:0000256" key="5">
    <source>
        <dbReference type="PROSITE-ProRule" id="PRU00104"/>
    </source>
</evidence>
<feature type="compositionally biased region" description="Low complexity" evidence="6">
    <location>
        <begin position="188"/>
        <end position="238"/>
    </location>
</feature>
<gene>
    <name evidence="8" type="ORF">P5673_031085</name>
</gene>
<evidence type="ECO:0000256" key="1">
    <source>
        <dbReference type="ARBA" id="ARBA00000885"/>
    </source>
</evidence>
<protein>
    <recommendedName>
        <fullName evidence="2">HECT-type E3 ubiquitin transferase</fullName>
        <ecNumber evidence="2">2.3.2.26</ecNumber>
    </recommendedName>
</protein>
<dbReference type="EMBL" id="JARQWQ010000141">
    <property type="protein sequence ID" value="KAK2548645.1"/>
    <property type="molecule type" value="Genomic_DNA"/>
</dbReference>
<comment type="caution">
    <text evidence="8">The sequence shown here is derived from an EMBL/GenBank/DDBJ whole genome shotgun (WGS) entry which is preliminary data.</text>
</comment>
<dbReference type="EC" id="2.3.2.26" evidence="2"/>
<evidence type="ECO:0000313" key="8">
    <source>
        <dbReference type="EMBL" id="KAK2548645.1"/>
    </source>
</evidence>
<dbReference type="Pfam" id="PF00632">
    <property type="entry name" value="HECT"/>
    <property type="match status" value="1"/>
</dbReference>
<dbReference type="Proteomes" id="UP001249851">
    <property type="component" value="Unassembled WGS sequence"/>
</dbReference>